<accession>A0ABT8YAV5</accession>
<dbReference type="Proteomes" id="UP001169764">
    <property type="component" value="Unassembled WGS sequence"/>
</dbReference>
<sequence length="238" mass="24987">MSSGANDASPCILIVGASRGLGCAMAAEFGARRGWRVIGTVRGGARTPLHDLADAHAGRIEIETLDMDEAEQIAALRDRLAGRVIDLLFVNAGTTTQDPVAAVGAVAKDDFVRVMLTNALAPMRVIEALQDLVAKDGLIGAMSSGQGSIANNETGLRDVYRASKAALNMLMRSFAARQAGTGRAMVLMAPGWIRTDLGGDGAPYTIAESVPAIVDVLIAQRGAPGLRYLDRFGRTVPW</sequence>
<dbReference type="PANTHER" id="PTHR45458">
    <property type="entry name" value="SHORT-CHAIN DEHYDROGENASE/REDUCTASE SDR"/>
    <property type="match status" value="1"/>
</dbReference>
<dbReference type="Pfam" id="PF00106">
    <property type="entry name" value="adh_short"/>
    <property type="match status" value="1"/>
</dbReference>
<dbReference type="SUPFAM" id="SSF51735">
    <property type="entry name" value="NAD(P)-binding Rossmann-fold domains"/>
    <property type="match status" value="1"/>
</dbReference>
<dbReference type="InterPro" id="IPR002347">
    <property type="entry name" value="SDR_fam"/>
</dbReference>
<keyword evidence="2" id="KW-1185">Reference proteome</keyword>
<organism evidence="1 2">
    <name type="scientific">Sphingomonas natans</name>
    <dbReference type="NCBI Taxonomy" id="3063330"/>
    <lineage>
        <taxon>Bacteria</taxon>
        <taxon>Pseudomonadati</taxon>
        <taxon>Pseudomonadota</taxon>
        <taxon>Alphaproteobacteria</taxon>
        <taxon>Sphingomonadales</taxon>
        <taxon>Sphingomonadaceae</taxon>
        <taxon>Sphingomonas</taxon>
    </lineage>
</organism>
<evidence type="ECO:0000313" key="2">
    <source>
        <dbReference type="Proteomes" id="UP001169764"/>
    </source>
</evidence>
<proteinExistence type="predicted"/>
<protein>
    <submittedName>
        <fullName evidence="1">SDR family NAD(P)-dependent oxidoreductase</fullName>
    </submittedName>
</protein>
<reference evidence="1" key="1">
    <citation type="submission" date="2023-07" db="EMBL/GenBank/DDBJ databases">
        <authorList>
            <person name="Kim M."/>
        </authorList>
    </citation>
    <scope>NUCLEOTIDE SEQUENCE</scope>
    <source>
        <strain evidence="1">BIUV-7</strain>
    </source>
</reference>
<dbReference type="InterPro" id="IPR052184">
    <property type="entry name" value="SDR_enzymes"/>
</dbReference>
<comment type="caution">
    <text evidence="1">The sequence shown here is derived from an EMBL/GenBank/DDBJ whole genome shotgun (WGS) entry which is preliminary data.</text>
</comment>
<gene>
    <name evidence="1" type="ORF">Q4F19_13850</name>
</gene>
<dbReference type="Gene3D" id="3.40.50.720">
    <property type="entry name" value="NAD(P)-binding Rossmann-like Domain"/>
    <property type="match status" value="1"/>
</dbReference>
<name>A0ABT8YAV5_9SPHN</name>
<dbReference type="EMBL" id="JAUOTP010000006">
    <property type="protein sequence ID" value="MDO6415471.1"/>
    <property type="molecule type" value="Genomic_DNA"/>
</dbReference>
<dbReference type="PANTHER" id="PTHR45458:SF1">
    <property type="entry name" value="SHORT CHAIN DEHYDROGENASE"/>
    <property type="match status" value="1"/>
</dbReference>
<dbReference type="PRINTS" id="PR00081">
    <property type="entry name" value="GDHRDH"/>
</dbReference>
<evidence type="ECO:0000313" key="1">
    <source>
        <dbReference type="EMBL" id="MDO6415471.1"/>
    </source>
</evidence>
<dbReference type="RefSeq" id="WP_303543517.1">
    <property type="nucleotide sequence ID" value="NZ_JAUOTP010000006.1"/>
</dbReference>
<dbReference type="InterPro" id="IPR036291">
    <property type="entry name" value="NAD(P)-bd_dom_sf"/>
</dbReference>